<evidence type="ECO:0000256" key="1">
    <source>
        <dbReference type="SAM" id="MobiDB-lite"/>
    </source>
</evidence>
<keyword evidence="3" id="KW-1185">Reference proteome</keyword>
<comment type="caution">
    <text evidence="2">The sequence shown here is derived from an EMBL/GenBank/DDBJ whole genome shotgun (WGS) entry which is preliminary data.</text>
</comment>
<feature type="compositionally biased region" description="Gly residues" evidence="1">
    <location>
        <begin position="74"/>
        <end position="83"/>
    </location>
</feature>
<evidence type="ECO:0000313" key="2">
    <source>
        <dbReference type="EMBL" id="KAJ8778543.1"/>
    </source>
</evidence>
<dbReference type="EMBL" id="JAIQCJ010002242">
    <property type="protein sequence ID" value="KAJ8778543.1"/>
    <property type="molecule type" value="Genomic_DNA"/>
</dbReference>
<name>A0AB34GGW0_ESCRO</name>
<proteinExistence type="predicted"/>
<sequence length="162" mass="15628">MAAAAAAGAASGLPGPVAQGLKEALVDTLTGILSPVQEVRAAAEEQIKVLEAGPGEVVGRGGLGPLGPGRAERGAGGAGPGRGAGVGAGGGGAFSAGRRVWARLSVGGLAGPPHVSPGINHACAAASPPRRVPAGFRSGRHCSEKPIVLCLCVFVPLLLLEA</sequence>
<evidence type="ECO:0008006" key="4">
    <source>
        <dbReference type="Google" id="ProtNLM"/>
    </source>
</evidence>
<accession>A0AB34GGW0</accession>
<organism evidence="2 3">
    <name type="scientific">Eschrichtius robustus</name>
    <name type="common">California gray whale</name>
    <name type="synonym">Eschrichtius gibbosus</name>
    <dbReference type="NCBI Taxonomy" id="9764"/>
    <lineage>
        <taxon>Eukaryota</taxon>
        <taxon>Metazoa</taxon>
        <taxon>Chordata</taxon>
        <taxon>Craniata</taxon>
        <taxon>Vertebrata</taxon>
        <taxon>Euteleostomi</taxon>
        <taxon>Mammalia</taxon>
        <taxon>Eutheria</taxon>
        <taxon>Laurasiatheria</taxon>
        <taxon>Artiodactyla</taxon>
        <taxon>Whippomorpha</taxon>
        <taxon>Cetacea</taxon>
        <taxon>Mysticeti</taxon>
        <taxon>Eschrichtiidae</taxon>
        <taxon>Eschrichtius</taxon>
    </lineage>
</organism>
<evidence type="ECO:0000313" key="3">
    <source>
        <dbReference type="Proteomes" id="UP001159641"/>
    </source>
</evidence>
<reference evidence="2 3" key="1">
    <citation type="submission" date="2022-11" db="EMBL/GenBank/DDBJ databases">
        <title>Whole genome sequence of Eschrichtius robustus ER-17-0199.</title>
        <authorList>
            <person name="Bruniche-Olsen A."/>
            <person name="Black A.N."/>
            <person name="Fields C.J."/>
            <person name="Walden K."/>
            <person name="Dewoody J.A."/>
        </authorList>
    </citation>
    <scope>NUCLEOTIDE SEQUENCE [LARGE SCALE GENOMIC DNA]</scope>
    <source>
        <strain evidence="2">ER-17-0199</strain>
        <tissue evidence="2">Blubber</tissue>
    </source>
</reference>
<dbReference type="AlphaFoldDB" id="A0AB34GGW0"/>
<gene>
    <name evidence="2" type="ORF">J1605_013512</name>
</gene>
<dbReference type="Proteomes" id="UP001159641">
    <property type="component" value="Unassembled WGS sequence"/>
</dbReference>
<protein>
    <recommendedName>
        <fullName evidence="4">Importin-9</fullName>
    </recommendedName>
</protein>
<feature type="region of interest" description="Disordered" evidence="1">
    <location>
        <begin position="60"/>
        <end position="83"/>
    </location>
</feature>